<dbReference type="SUPFAM" id="SSF53633">
    <property type="entry name" value="Carbamate kinase-like"/>
    <property type="match status" value="1"/>
</dbReference>
<dbReference type="EMBL" id="JAOSIQ010000001">
    <property type="protein sequence ID" value="MDO8063895.1"/>
    <property type="molecule type" value="Genomic_DNA"/>
</dbReference>
<evidence type="ECO:0000256" key="4">
    <source>
        <dbReference type="ARBA" id="ARBA00022490"/>
    </source>
</evidence>
<comment type="similarity">
    <text evidence="3 11">Belongs to the UMP kinase family.</text>
</comment>
<protein>
    <recommendedName>
        <fullName evidence="11">Uridylate kinase</fullName>
        <shortName evidence="11">UK</shortName>
        <ecNumber evidence="11">2.7.4.22</ecNumber>
    </recommendedName>
    <alternativeName>
        <fullName evidence="11">Uridine monophosphate kinase</fullName>
        <shortName evidence="11">UMP kinase</shortName>
        <shortName evidence="11">UMPK</shortName>
    </alternativeName>
</protein>
<evidence type="ECO:0000313" key="14">
    <source>
        <dbReference type="Proteomes" id="UP001170683"/>
    </source>
</evidence>
<keyword evidence="9 11" id="KW-0665">Pyrimidine biosynthesis</keyword>
<dbReference type="Proteomes" id="UP001170683">
    <property type="component" value="Unassembled WGS sequence"/>
</dbReference>
<keyword evidence="5 11" id="KW-0808">Transferase</keyword>
<feature type="binding site" evidence="11">
    <location>
        <begin position="132"/>
        <end position="139"/>
    </location>
    <ligand>
        <name>UMP</name>
        <dbReference type="ChEBI" id="CHEBI:57865"/>
    </ligand>
</feature>
<dbReference type="InterPro" id="IPR036393">
    <property type="entry name" value="AceGlu_kinase-like_sf"/>
</dbReference>
<evidence type="ECO:0000313" key="13">
    <source>
        <dbReference type="EMBL" id="MDO8063895.1"/>
    </source>
</evidence>
<dbReference type="PIRSF" id="PIRSF005650">
    <property type="entry name" value="Uridylate_kin"/>
    <property type="match status" value="1"/>
</dbReference>
<feature type="binding site" evidence="11">
    <location>
        <position position="166"/>
    </location>
    <ligand>
        <name>ATP</name>
        <dbReference type="ChEBI" id="CHEBI:30616"/>
    </ligand>
</feature>
<keyword evidence="4 11" id="KW-0963">Cytoplasm</keyword>
<reference evidence="13 14" key="1">
    <citation type="journal article" date="2023" name="Int. J. Syst. Evol. Microbiol.">
        <title>The observation of taxonomic boundaries for the 16SrII and 16SrXXV phytoplasmas using genome-based delimitation.</title>
        <authorList>
            <person name="Rodrigues Jardim B."/>
            <person name="Tran-Nguyen L.T.T."/>
            <person name="Gambley C."/>
            <person name="Al-Sadi A.M."/>
            <person name="Al-Subhi A.M."/>
            <person name="Foissac X."/>
            <person name="Salar P."/>
            <person name="Cai H."/>
            <person name="Yang J.Y."/>
            <person name="Davis R."/>
            <person name="Jones L."/>
            <person name="Rodoni B."/>
            <person name="Constable F.E."/>
        </authorList>
    </citation>
    <scope>NUCLEOTIDE SEQUENCE [LARGE SCALE GENOMIC DNA]</scope>
    <source>
        <strain evidence="13">BAWM-225</strain>
    </source>
</reference>
<dbReference type="InterPro" id="IPR015963">
    <property type="entry name" value="Uridylate_kinase_bac"/>
</dbReference>
<dbReference type="HAMAP" id="MF_01220_B">
    <property type="entry name" value="PyrH_B"/>
    <property type="match status" value="1"/>
</dbReference>
<comment type="pathway">
    <text evidence="2 11">Pyrimidine metabolism; CTP biosynthesis via de novo pathway; UDP from UMP (UMPK route): step 1/1.</text>
</comment>
<feature type="domain" description="Aspartate/glutamate/uridylate kinase" evidence="12">
    <location>
        <begin position="6"/>
        <end position="214"/>
    </location>
</feature>
<evidence type="ECO:0000256" key="5">
    <source>
        <dbReference type="ARBA" id="ARBA00022679"/>
    </source>
</evidence>
<sequence>MLMLGKILLKLSGEALKGEKVTIDPHKVKEIAKEIKEIKDLGVQIVIIIGAGNIWRGITGQTLGMKRDQSDYMGMLGTIVNALALQDALENLNVETRVMTSFQVLAVAEPYIKKRADHHLNKKRVIILSGGIGVPFFSTDTAAALRAAELSINIILMAKNNVKGVYNSDPKHNQKAIFLEKIEHKEIISKRLNVMDITAVSLCWENQIDIIVFDMNQKGNIKKVILEEKIGTLITSKTSKEN</sequence>
<feature type="binding site" evidence="11">
    <location>
        <position position="160"/>
    </location>
    <ligand>
        <name>ATP</name>
        <dbReference type="ChEBI" id="CHEBI:30616"/>
    </ligand>
</feature>
<keyword evidence="8 11" id="KW-0067">ATP-binding</keyword>
<evidence type="ECO:0000256" key="2">
    <source>
        <dbReference type="ARBA" id="ARBA00004791"/>
    </source>
</evidence>
<dbReference type="Pfam" id="PF00696">
    <property type="entry name" value="AA_kinase"/>
    <property type="match status" value="1"/>
</dbReference>
<dbReference type="PANTHER" id="PTHR42833">
    <property type="entry name" value="URIDYLATE KINASE"/>
    <property type="match status" value="1"/>
</dbReference>
<dbReference type="RefSeq" id="WP_304514107.1">
    <property type="nucleotide sequence ID" value="NZ_JAOSIQ010000001.1"/>
</dbReference>
<keyword evidence="14" id="KW-1185">Reference proteome</keyword>
<feature type="binding site" evidence="11">
    <location>
        <position position="169"/>
    </location>
    <ligand>
        <name>ATP</name>
        <dbReference type="ChEBI" id="CHEBI:30616"/>
    </ligand>
</feature>
<evidence type="ECO:0000256" key="8">
    <source>
        <dbReference type="ARBA" id="ARBA00022840"/>
    </source>
</evidence>
<comment type="catalytic activity">
    <reaction evidence="10 11">
        <text>UMP + ATP = UDP + ADP</text>
        <dbReference type="Rhea" id="RHEA:24400"/>
        <dbReference type="ChEBI" id="CHEBI:30616"/>
        <dbReference type="ChEBI" id="CHEBI:57865"/>
        <dbReference type="ChEBI" id="CHEBI:58223"/>
        <dbReference type="ChEBI" id="CHEBI:456216"/>
        <dbReference type="EC" id="2.7.4.22"/>
    </reaction>
</comment>
<feature type="binding site" evidence="11">
    <location>
        <position position="52"/>
    </location>
    <ligand>
        <name>ATP</name>
        <dbReference type="ChEBI" id="CHEBI:30616"/>
    </ligand>
</feature>
<evidence type="ECO:0000256" key="11">
    <source>
        <dbReference type="HAMAP-Rule" id="MF_01220"/>
    </source>
</evidence>
<dbReference type="GO" id="GO:0033862">
    <property type="term" value="F:UMP kinase activity"/>
    <property type="evidence" value="ECO:0007669"/>
    <property type="project" value="UniProtKB-EC"/>
</dbReference>
<comment type="activity regulation">
    <text evidence="11">Inhibited by UTP.</text>
</comment>
<evidence type="ECO:0000256" key="3">
    <source>
        <dbReference type="ARBA" id="ARBA00007614"/>
    </source>
</evidence>
<comment type="subunit">
    <text evidence="11">Homohexamer.</text>
</comment>
<comment type="caution">
    <text evidence="11">Lacks conserved residue(s) required for the propagation of feature annotation.</text>
</comment>
<evidence type="ECO:0000256" key="9">
    <source>
        <dbReference type="ARBA" id="ARBA00022975"/>
    </source>
</evidence>
<dbReference type="Gene3D" id="3.40.1160.10">
    <property type="entry name" value="Acetylglutamate kinase-like"/>
    <property type="match status" value="1"/>
</dbReference>
<keyword evidence="6 11" id="KW-0547">Nucleotide-binding</keyword>
<comment type="subcellular location">
    <subcellularLocation>
        <location evidence="1 11">Cytoplasm</location>
    </subcellularLocation>
</comment>
<dbReference type="InterPro" id="IPR011817">
    <property type="entry name" value="Uridylate_kinase"/>
</dbReference>
<evidence type="ECO:0000256" key="1">
    <source>
        <dbReference type="ARBA" id="ARBA00004496"/>
    </source>
</evidence>
<dbReference type="CDD" id="cd04254">
    <property type="entry name" value="AAK_UMPK-PyrH-Ec"/>
    <property type="match status" value="1"/>
</dbReference>
<keyword evidence="7 11" id="KW-0418">Kinase</keyword>
<comment type="caution">
    <text evidence="13">The sequence shown here is derived from an EMBL/GenBank/DDBJ whole genome shotgun (WGS) entry which is preliminary data.</text>
</comment>
<accession>A0ABT9D393</accession>
<gene>
    <name evidence="11 13" type="primary">pyrH</name>
    <name evidence="13" type="ORF">OC701_00195</name>
</gene>
<dbReference type="InterPro" id="IPR001048">
    <property type="entry name" value="Asp/Glu/Uridylate_kinase"/>
</dbReference>
<feature type="binding site" evidence="11">
    <location>
        <position position="71"/>
    </location>
    <ligand>
        <name>UMP</name>
        <dbReference type="ChEBI" id="CHEBI:57865"/>
    </ligand>
</feature>
<evidence type="ECO:0000256" key="6">
    <source>
        <dbReference type="ARBA" id="ARBA00022741"/>
    </source>
</evidence>
<dbReference type="PANTHER" id="PTHR42833:SF4">
    <property type="entry name" value="URIDYLATE KINASE PUMPKIN, CHLOROPLASTIC"/>
    <property type="match status" value="1"/>
</dbReference>
<feature type="binding site" evidence="11">
    <location>
        <begin position="10"/>
        <end position="13"/>
    </location>
    <ligand>
        <name>ATP</name>
        <dbReference type="ChEBI" id="CHEBI:30616"/>
    </ligand>
</feature>
<feature type="binding site" evidence="11">
    <location>
        <position position="56"/>
    </location>
    <ligand>
        <name>ATP</name>
        <dbReference type="ChEBI" id="CHEBI:30616"/>
    </ligand>
</feature>
<proteinExistence type="inferred from homology"/>
<comment type="function">
    <text evidence="11">Catalyzes the reversible phosphorylation of UMP to UDP.</text>
</comment>
<dbReference type="NCBIfam" id="TIGR02075">
    <property type="entry name" value="pyrH_bact"/>
    <property type="match status" value="1"/>
</dbReference>
<organism evidence="13 14">
    <name type="scientific">Candidatus Phytoplasma bonamiae</name>
    <dbReference type="NCBI Taxonomy" id="2982626"/>
    <lineage>
        <taxon>Bacteria</taxon>
        <taxon>Bacillati</taxon>
        <taxon>Mycoplasmatota</taxon>
        <taxon>Mollicutes</taxon>
        <taxon>Acholeplasmatales</taxon>
        <taxon>Acholeplasmataceae</taxon>
        <taxon>Candidatus Phytoplasma</taxon>
        <taxon>16SrII (Peanut WB group)</taxon>
    </lineage>
</organism>
<name>A0ABT9D393_9MOLU</name>
<evidence type="ECO:0000256" key="7">
    <source>
        <dbReference type="ARBA" id="ARBA00022777"/>
    </source>
</evidence>
<evidence type="ECO:0000259" key="12">
    <source>
        <dbReference type="Pfam" id="PF00696"/>
    </source>
</evidence>
<evidence type="ECO:0000256" key="10">
    <source>
        <dbReference type="ARBA" id="ARBA00047767"/>
    </source>
</evidence>
<dbReference type="EC" id="2.7.4.22" evidence="11"/>